<evidence type="ECO:0000313" key="1">
    <source>
        <dbReference type="EMBL" id="KRY05412.1"/>
    </source>
</evidence>
<keyword evidence="2" id="KW-1185">Reference proteome</keyword>
<name>A0A0V0YYP5_9BILA</name>
<dbReference type="EMBL" id="JYDQ01001329">
    <property type="protein sequence ID" value="KRY05412.1"/>
    <property type="molecule type" value="Genomic_DNA"/>
</dbReference>
<sequence length="43" mass="5128">MQRRKKFLDLICIFKLNILCTVKTRQTHKLSKTNDKVTSSGFW</sequence>
<comment type="caution">
    <text evidence="1">The sequence shown here is derived from an EMBL/GenBank/DDBJ whole genome shotgun (WGS) entry which is preliminary data.</text>
</comment>
<reference evidence="1 2" key="1">
    <citation type="submission" date="2015-01" db="EMBL/GenBank/DDBJ databases">
        <title>Evolution of Trichinella species and genotypes.</title>
        <authorList>
            <person name="Korhonen P.K."/>
            <person name="Edoardo P."/>
            <person name="Giuseppe L.R."/>
            <person name="Gasser R.B."/>
        </authorList>
    </citation>
    <scope>NUCLEOTIDE SEQUENCE [LARGE SCALE GENOMIC DNA]</scope>
    <source>
        <strain evidence="1">ISS2496</strain>
    </source>
</reference>
<gene>
    <name evidence="1" type="ORF">T12_7954</name>
</gene>
<proteinExistence type="predicted"/>
<dbReference type="AlphaFoldDB" id="A0A0V0YYP5"/>
<evidence type="ECO:0000313" key="2">
    <source>
        <dbReference type="Proteomes" id="UP000054783"/>
    </source>
</evidence>
<organism evidence="1 2">
    <name type="scientific">Trichinella patagoniensis</name>
    <dbReference type="NCBI Taxonomy" id="990121"/>
    <lineage>
        <taxon>Eukaryota</taxon>
        <taxon>Metazoa</taxon>
        <taxon>Ecdysozoa</taxon>
        <taxon>Nematoda</taxon>
        <taxon>Enoplea</taxon>
        <taxon>Dorylaimia</taxon>
        <taxon>Trichinellida</taxon>
        <taxon>Trichinellidae</taxon>
        <taxon>Trichinella</taxon>
    </lineage>
</organism>
<protein>
    <submittedName>
        <fullName evidence="1">Uncharacterized protein</fullName>
    </submittedName>
</protein>
<dbReference type="Proteomes" id="UP000054783">
    <property type="component" value="Unassembled WGS sequence"/>
</dbReference>
<accession>A0A0V0YYP5</accession>